<reference evidence="1" key="1">
    <citation type="submission" date="2021-04" db="EMBL/GenBank/DDBJ databases">
        <authorList>
            <person name="Tunstrom K."/>
        </authorList>
    </citation>
    <scope>NUCLEOTIDE SEQUENCE</scope>
</reference>
<keyword evidence="2" id="KW-1185">Reference proteome</keyword>
<gene>
    <name evidence="1" type="ORF">PAPOLLO_LOCUS1414</name>
</gene>
<dbReference type="EMBL" id="CAJQZP010000081">
    <property type="protein sequence ID" value="CAG4937374.1"/>
    <property type="molecule type" value="Genomic_DNA"/>
</dbReference>
<comment type="caution">
    <text evidence="1">The sequence shown here is derived from an EMBL/GenBank/DDBJ whole genome shotgun (WGS) entry which is preliminary data.</text>
</comment>
<sequence length="158" mass="17660">MALYFDKLFQSLGENANTNSTLAGYFMAANIKGANIEMDVTSFVLLFYGAHRGGRVSCDFIMYILFIVNSWLSVTRSANTSFSYDRNSANKGVSHCVLDRINSNLNVTAEQNKYAPWAIACGYGDKNKVKKSPGEEKRRTFSERSCARTKGVLDNFTF</sequence>
<dbReference type="AlphaFoldDB" id="A0A8S3W2T9"/>
<proteinExistence type="predicted"/>
<name>A0A8S3W2T9_PARAO</name>
<protein>
    <submittedName>
        <fullName evidence="1">(apollo) hypothetical protein</fullName>
    </submittedName>
</protein>
<dbReference type="Proteomes" id="UP000691718">
    <property type="component" value="Unassembled WGS sequence"/>
</dbReference>
<organism evidence="1 2">
    <name type="scientific">Parnassius apollo</name>
    <name type="common">Apollo butterfly</name>
    <name type="synonym">Papilio apollo</name>
    <dbReference type="NCBI Taxonomy" id="110799"/>
    <lineage>
        <taxon>Eukaryota</taxon>
        <taxon>Metazoa</taxon>
        <taxon>Ecdysozoa</taxon>
        <taxon>Arthropoda</taxon>
        <taxon>Hexapoda</taxon>
        <taxon>Insecta</taxon>
        <taxon>Pterygota</taxon>
        <taxon>Neoptera</taxon>
        <taxon>Endopterygota</taxon>
        <taxon>Lepidoptera</taxon>
        <taxon>Glossata</taxon>
        <taxon>Ditrysia</taxon>
        <taxon>Papilionoidea</taxon>
        <taxon>Papilionidae</taxon>
        <taxon>Parnassiinae</taxon>
        <taxon>Parnassini</taxon>
        <taxon>Parnassius</taxon>
        <taxon>Parnassius</taxon>
    </lineage>
</organism>
<accession>A0A8S3W2T9</accession>
<evidence type="ECO:0000313" key="1">
    <source>
        <dbReference type="EMBL" id="CAG4937374.1"/>
    </source>
</evidence>
<evidence type="ECO:0000313" key="2">
    <source>
        <dbReference type="Proteomes" id="UP000691718"/>
    </source>
</evidence>